<feature type="domain" description="Response regulatory" evidence="4">
    <location>
        <begin position="5"/>
        <end position="120"/>
    </location>
</feature>
<reference evidence="6" key="1">
    <citation type="submission" date="2015-07" db="EMBL/GenBank/DDBJ databases">
        <title>Draft genome sequence of Acetobacterium bakii DSM 8293, a potential psychrophilic chemical producer through syngas fermentation.</title>
        <authorList>
            <person name="Song Y."/>
            <person name="Hwang S."/>
            <person name="Cho B.-K."/>
        </authorList>
    </citation>
    <scope>NUCLEOTIDE SEQUENCE [LARGE SCALE GENOMIC DNA]</scope>
    <source>
        <strain evidence="6">DSM 8239</strain>
    </source>
</reference>
<evidence type="ECO:0000259" key="4">
    <source>
        <dbReference type="PROSITE" id="PS50110"/>
    </source>
</evidence>
<evidence type="ECO:0000256" key="1">
    <source>
        <dbReference type="ARBA" id="ARBA00018672"/>
    </source>
</evidence>
<dbReference type="InterPro" id="IPR001789">
    <property type="entry name" value="Sig_transdc_resp-reg_receiver"/>
</dbReference>
<dbReference type="GO" id="GO:0005524">
    <property type="term" value="F:ATP binding"/>
    <property type="evidence" value="ECO:0007669"/>
    <property type="project" value="TreeGrafter"/>
</dbReference>
<dbReference type="SUPFAM" id="SSF52172">
    <property type="entry name" value="CheY-like"/>
    <property type="match status" value="1"/>
</dbReference>
<dbReference type="PANTHER" id="PTHR43384:SF13">
    <property type="entry name" value="SLR0110 PROTEIN"/>
    <property type="match status" value="1"/>
</dbReference>
<sequence length="380" mass="41598">MEKIKVMIIGNNDNRIYEIKSLLVNDVIALVGFSKLGEAALEKTLSLNPQVILIQCDEDGTEAISMAEKIYIKLPGANVIFLCDQLSVAIIDKAMFAGVRKVLPFPVDALELIANIELVNHVEKSRSENSNQVAANMESKVVTIFGAKGGIGKTTIAVNVGVTLAKIGKKVIMIDANLQFGDVNVFFDVDSKYTISDLTQGRDSGDIDAIKRCIVLHYSGVSILCAPKSPEYAEYVSVKNLETIINTLRPFYDYIIIDTPPAFSDMTMCAIENANLVLMISEPDISTLRNTKISLGILDSLLQRDKIEIVINRVANGMITLKDIQRVLGVPIKNKISLDLKTALICHNKGVPMVIEAPRNPMAQDLAKLGKNIAELINKK</sequence>
<dbReference type="AlphaFoldDB" id="A0A0L6TZE0"/>
<dbReference type="PROSITE" id="PS50110">
    <property type="entry name" value="RESPONSE_REGULATORY"/>
    <property type="match status" value="1"/>
</dbReference>
<name>A0A0L6TZE0_9FIRM</name>
<gene>
    <name evidence="5" type="ORF">AKG39_10595</name>
</gene>
<dbReference type="GO" id="GO:0051782">
    <property type="term" value="P:negative regulation of cell division"/>
    <property type="evidence" value="ECO:0007669"/>
    <property type="project" value="TreeGrafter"/>
</dbReference>
<evidence type="ECO:0000313" key="5">
    <source>
        <dbReference type="EMBL" id="KNZ41639.1"/>
    </source>
</evidence>
<dbReference type="InterPro" id="IPR027417">
    <property type="entry name" value="P-loop_NTPase"/>
</dbReference>
<dbReference type="GO" id="GO:0000160">
    <property type="term" value="P:phosphorelay signal transduction system"/>
    <property type="evidence" value="ECO:0007669"/>
    <property type="project" value="InterPro"/>
</dbReference>
<dbReference type="PANTHER" id="PTHR43384">
    <property type="entry name" value="SEPTUM SITE-DETERMINING PROTEIN MIND HOMOLOG, CHLOROPLASTIC-RELATED"/>
    <property type="match status" value="1"/>
</dbReference>
<protein>
    <recommendedName>
        <fullName evidence="1">Stage 0 sporulation protein A homolog</fullName>
    </recommendedName>
</protein>
<proteinExistence type="predicted"/>
<dbReference type="PATRIC" id="fig|52689.4.peg.1339"/>
<dbReference type="GO" id="GO:0016887">
    <property type="term" value="F:ATP hydrolysis activity"/>
    <property type="evidence" value="ECO:0007669"/>
    <property type="project" value="TreeGrafter"/>
</dbReference>
<evidence type="ECO:0000256" key="3">
    <source>
        <dbReference type="PROSITE-ProRule" id="PRU00169"/>
    </source>
</evidence>
<dbReference type="SUPFAM" id="SSF52540">
    <property type="entry name" value="P-loop containing nucleoside triphosphate hydrolases"/>
    <property type="match status" value="1"/>
</dbReference>
<comment type="function">
    <text evidence="2">May play the central regulatory role in sporulation. It may be an element of the effector pathway responsible for the activation of sporulation genes in response to nutritional stress. Spo0A may act in concert with spo0H (a sigma factor) to control the expression of some genes that are critical to the sporulation process.</text>
</comment>
<dbReference type="STRING" id="52689.AKG39_10595"/>
<dbReference type="InterPro" id="IPR025669">
    <property type="entry name" value="AAA_dom"/>
</dbReference>
<accession>A0A0L6TZE0</accession>
<evidence type="ECO:0000313" key="6">
    <source>
        <dbReference type="Proteomes" id="UP000036873"/>
    </source>
</evidence>
<comment type="caution">
    <text evidence="3">Lacks conserved residue(s) required for the propagation of feature annotation.</text>
</comment>
<dbReference type="Gene3D" id="3.40.50.300">
    <property type="entry name" value="P-loop containing nucleotide triphosphate hydrolases"/>
    <property type="match status" value="1"/>
</dbReference>
<dbReference type="RefSeq" id="WP_050740369.1">
    <property type="nucleotide sequence ID" value="NZ_LGYO01000026.1"/>
</dbReference>
<dbReference type="Proteomes" id="UP000036873">
    <property type="component" value="Unassembled WGS sequence"/>
</dbReference>
<dbReference type="InterPro" id="IPR050625">
    <property type="entry name" value="ParA/MinD_ATPase"/>
</dbReference>
<organism evidence="5 6">
    <name type="scientific">Acetobacterium bakii</name>
    <dbReference type="NCBI Taxonomy" id="52689"/>
    <lineage>
        <taxon>Bacteria</taxon>
        <taxon>Bacillati</taxon>
        <taxon>Bacillota</taxon>
        <taxon>Clostridia</taxon>
        <taxon>Eubacteriales</taxon>
        <taxon>Eubacteriaceae</taxon>
        <taxon>Acetobacterium</taxon>
    </lineage>
</organism>
<dbReference type="OrthoDB" id="9794577at2"/>
<dbReference type="Gene3D" id="3.40.50.2300">
    <property type="match status" value="1"/>
</dbReference>
<evidence type="ECO:0000256" key="2">
    <source>
        <dbReference type="ARBA" id="ARBA00024867"/>
    </source>
</evidence>
<dbReference type="EMBL" id="LGYO01000026">
    <property type="protein sequence ID" value="KNZ41639.1"/>
    <property type="molecule type" value="Genomic_DNA"/>
</dbReference>
<dbReference type="InterPro" id="IPR011006">
    <property type="entry name" value="CheY-like_superfamily"/>
</dbReference>
<comment type="caution">
    <text evidence="5">The sequence shown here is derived from an EMBL/GenBank/DDBJ whole genome shotgun (WGS) entry which is preliminary data.</text>
</comment>
<dbReference type="GO" id="GO:0009898">
    <property type="term" value="C:cytoplasmic side of plasma membrane"/>
    <property type="evidence" value="ECO:0007669"/>
    <property type="project" value="TreeGrafter"/>
</dbReference>
<keyword evidence="6" id="KW-1185">Reference proteome</keyword>
<dbReference type="GO" id="GO:0005829">
    <property type="term" value="C:cytosol"/>
    <property type="evidence" value="ECO:0007669"/>
    <property type="project" value="TreeGrafter"/>
</dbReference>
<dbReference type="Pfam" id="PF13614">
    <property type="entry name" value="AAA_31"/>
    <property type="match status" value="1"/>
</dbReference>